<dbReference type="InterPro" id="IPR003593">
    <property type="entry name" value="AAA+_ATPase"/>
</dbReference>
<evidence type="ECO:0000256" key="5">
    <source>
        <dbReference type="ARBA" id="ARBA00023134"/>
    </source>
</evidence>
<dbReference type="GO" id="GO:0006614">
    <property type="term" value="P:SRP-dependent cotranslational protein targeting to membrane"/>
    <property type="evidence" value="ECO:0007669"/>
    <property type="project" value="InterPro"/>
</dbReference>
<dbReference type="Proteomes" id="UP000296153">
    <property type="component" value="Unassembled WGS sequence"/>
</dbReference>
<feature type="binding site" evidence="10">
    <location>
        <begin position="313"/>
        <end position="316"/>
    </location>
    <ligand>
        <name>GTP</name>
        <dbReference type="ChEBI" id="CHEBI:37565"/>
    </ligand>
</feature>
<dbReference type="SMART" id="SM00382">
    <property type="entry name" value="AAA"/>
    <property type="match status" value="1"/>
</dbReference>
<dbReference type="InterPro" id="IPR027417">
    <property type="entry name" value="P-loop_NTPase"/>
</dbReference>
<dbReference type="InterPro" id="IPR013822">
    <property type="entry name" value="Signal_recog_particl_SRP54_hlx"/>
</dbReference>
<dbReference type="Pfam" id="PF00448">
    <property type="entry name" value="SRP54"/>
    <property type="match status" value="1"/>
</dbReference>
<evidence type="ECO:0000256" key="1">
    <source>
        <dbReference type="ARBA" id="ARBA00022475"/>
    </source>
</evidence>
<dbReference type="FunFam" id="1.20.120.140:FF:000002">
    <property type="entry name" value="Signal recognition particle receptor FtsY"/>
    <property type="match status" value="1"/>
</dbReference>
<reference evidence="14 15" key="1">
    <citation type="journal article" date="2018" name="Genome Biol. Evol.">
        <title>Cladogenesis and Genomic Streamlining in Extracellular Endosymbionts of Tropical Stink Bugs.</title>
        <authorList>
            <person name="Otero-Bravo A."/>
            <person name="Goffredi S."/>
            <person name="Sabree Z.L."/>
        </authorList>
    </citation>
    <scope>NUCLEOTIDE SEQUENCE [LARGE SCALE GENOMIC DNA]</scope>
    <source>
        <strain evidence="14 15">SoEE</strain>
    </source>
</reference>
<evidence type="ECO:0000259" key="11">
    <source>
        <dbReference type="SMART" id="SM00382"/>
    </source>
</evidence>
<comment type="subcellular location">
    <subcellularLocation>
        <location evidence="10">Cell membrane</location>
        <topology evidence="10">Peripheral membrane protein</topology>
        <orientation evidence="10">Cytoplasmic side</orientation>
    </subcellularLocation>
    <subcellularLocation>
        <location evidence="10">Cytoplasm</location>
    </subcellularLocation>
</comment>
<dbReference type="SMART" id="SM00962">
    <property type="entry name" value="SRP54"/>
    <property type="match status" value="1"/>
</dbReference>
<dbReference type="Pfam" id="PF02881">
    <property type="entry name" value="SRP54_N"/>
    <property type="match status" value="1"/>
</dbReference>
<evidence type="ECO:0000256" key="10">
    <source>
        <dbReference type="HAMAP-Rule" id="MF_00920"/>
    </source>
</evidence>
<evidence type="ECO:0000259" key="12">
    <source>
        <dbReference type="SMART" id="SM00962"/>
    </source>
</evidence>
<evidence type="ECO:0000256" key="7">
    <source>
        <dbReference type="ARBA" id="ARBA00023170"/>
    </source>
</evidence>
<evidence type="ECO:0000256" key="2">
    <source>
        <dbReference type="ARBA" id="ARBA00022490"/>
    </source>
</evidence>
<evidence type="ECO:0000259" key="13">
    <source>
        <dbReference type="SMART" id="SM00963"/>
    </source>
</evidence>
<dbReference type="Gene3D" id="1.20.120.140">
    <property type="entry name" value="Signal recognition particle SRP54, nucleotide-binding domain"/>
    <property type="match status" value="1"/>
</dbReference>
<feature type="domain" description="Signal recognition particle SRP54 helical bundle" evidence="13">
    <location>
        <begin position="66"/>
        <end position="146"/>
    </location>
</feature>
<comment type="function">
    <text evidence="9 10">Involved in targeting and insertion of nascent membrane proteins into the cytoplasmic membrane. Acts as a receptor for the complex formed by the signal recognition particle (SRP) and the ribosome-nascent chain (RNC). Interaction with SRP-RNC leads to the transfer of the RNC complex to the Sec translocase for insertion into the membrane, the hydrolysis of GTP by both Ffh and FtsY, and the dissociation of the SRP-FtsY complex into the individual components.</text>
</comment>
<dbReference type="HAMAP" id="MF_00920">
    <property type="entry name" value="FtsY"/>
    <property type="match status" value="1"/>
</dbReference>
<sequence length="361" mass="40547">MVKKNSSFFSWLGLKKDKETQTSFAKKINNDNLMTKQPEKIIEINEKNQNIKINNTKEKQGLFARLKHSLIRTRQNLTLNLMKLFHGKSVNDDLFEKLEEQLLIADVGIETTKTIIERLSQQVNLKSIYDSKDLFNLLKTELTSMLEVTDNSLKINKNKPFVILVVGVNGVGKTTTIGKLAYHYSKLGKSVILAAGDTFRAAAVEQLQFWGKKNKISVISQNIGADSTSVIFDAIQSAKSREIDIIIADTAGRLHNKLQLMEELQKTIRVIKKLDISAPHEIMLIIDANTGQNAVAQAKLFHQYINVTGITITKLDGTAKGGVIFSIANQLNIPIRFICIGETVEDIRLFKSREFIEAIFS</sequence>
<keyword evidence="3 10" id="KW-0547">Nucleotide-binding</keyword>
<evidence type="ECO:0000256" key="4">
    <source>
        <dbReference type="ARBA" id="ARBA00022801"/>
    </source>
</evidence>
<evidence type="ECO:0000256" key="9">
    <source>
        <dbReference type="ARBA" id="ARBA00053570"/>
    </source>
</evidence>
<evidence type="ECO:0000256" key="8">
    <source>
        <dbReference type="ARBA" id="ARBA00048027"/>
    </source>
</evidence>
<keyword evidence="1 10" id="KW-1003">Cell membrane</keyword>
<comment type="catalytic activity">
    <reaction evidence="8 10">
        <text>GTP + H2O = GDP + phosphate + H(+)</text>
        <dbReference type="Rhea" id="RHEA:19669"/>
        <dbReference type="ChEBI" id="CHEBI:15377"/>
        <dbReference type="ChEBI" id="CHEBI:15378"/>
        <dbReference type="ChEBI" id="CHEBI:37565"/>
        <dbReference type="ChEBI" id="CHEBI:43474"/>
        <dbReference type="ChEBI" id="CHEBI:58189"/>
        <dbReference type="EC" id="3.6.5.4"/>
    </reaction>
</comment>
<feature type="domain" description="AAA+ ATPase" evidence="11">
    <location>
        <begin position="159"/>
        <end position="306"/>
    </location>
</feature>
<dbReference type="InterPro" id="IPR042101">
    <property type="entry name" value="SRP54_N_sf"/>
</dbReference>
<dbReference type="GO" id="GO:0005886">
    <property type="term" value="C:plasma membrane"/>
    <property type="evidence" value="ECO:0007669"/>
    <property type="project" value="UniProtKB-SubCell"/>
</dbReference>
<dbReference type="NCBIfam" id="TIGR00064">
    <property type="entry name" value="ftsY"/>
    <property type="match status" value="1"/>
</dbReference>
<dbReference type="EC" id="3.6.5.4" evidence="10"/>
<comment type="caution">
    <text evidence="14">The sequence shown here is derived from an EMBL/GenBank/DDBJ whole genome shotgun (WGS) entry which is preliminary data.</text>
</comment>
<dbReference type="InterPro" id="IPR036225">
    <property type="entry name" value="SRP/SRP_N"/>
</dbReference>
<feature type="binding site" evidence="10">
    <location>
        <begin position="167"/>
        <end position="174"/>
    </location>
    <ligand>
        <name>GTP</name>
        <dbReference type="ChEBI" id="CHEBI:37565"/>
    </ligand>
</feature>
<gene>
    <name evidence="10" type="primary">ftsY</name>
    <name evidence="14" type="ORF">CRV12_02490</name>
</gene>
<dbReference type="Gene3D" id="3.40.50.300">
    <property type="entry name" value="P-loop containing nucleotide triphosphate hydrolases"/>
    <property type="match status" value="1"/>
</dbReference>
<evidence type="ECO:0000256" key="6">
    <source>
        <dbReference type="ARBA" id="ARBA00023136"/>
    </source>
</evidence>
<dbReference type="EMBL" id="PDKT01000003">
    <property type="protein sequence ID" value="PPI87842.1"/>
    <property type="molecule type" value="Genomic_DNA"/>
</dbReference>
<dbReference type="InterPro" id="IPR000897">
    <property type="entry name" value="SRP54_GTPase_dom"/>
</dbReference>
<keyword evidence="5 10" id="KW-0342">GTP-binding</keyword>
<keyword evidence="7 10" id="KW-0675">Receptor</keyword>
<accession>A0A2P5SZW2</accession>
<evidence type="ECO:0000256" key="3">
    <source>
        <dbReference type="ARBA" id="ARBA00022741"/>
    </source>
</evidence>
<dbReference type="SMART" id="SM00963">
    <property type="entry name" value="SRP54_N"/>
    <property type="match status" value="1"/>
</dbReference>
<evidence type="ECO:0000313" key="15">
    <source>
        <dbReference type="Proteomes" id="UP000296153"/>
    </source>
</evidence>
<dbReference type="AlphaFoldDB" id="A0A2P5SZW2"/>
<feature type="domain" description="SRP54-type proteins GTP-binding" evidence="12">
    <location>
        <begin position="160"/>
        <end position="361"/>
    </location>
</feature>
<dbReference type="SUPFAM" id="SSF52540">
    <property type="entry name" value="P-loop containing nucleoside triphosphate hydrolases"/>
    <property type="match status" value="1"/>
</dbReference>
<dbReference type="CDD" id="cd17874">
    <property type="entry name" value="FtsY"/>
    <property type="match status" value="1"/>
</dbReference>
<dbReference type="SUPFAM" id="SSF47364">
    <property type="entry name" value="Domain of the SRP/SRP receptor G-proteins"/>
    <property type="match status" value="1"/>
</dbReference>
<dbReference type="GO" id="GO:0003924">
    <property type="term" value="F:GTPase activity"/>
    <property type="evidence" value="ECO:0007669"/>
    <property type="project" value="UniProtKB-UniRule"/>
</dbReference>
<protein>
    <recommendedName>
        <fullName evidence="10">Signal recognition particle receptor FtsY</fullName>
        <shortName evidence="10">SRP receptor</shortName>
        <ecNumber evidence="10">3.6.5.4</ecNumber>
    </recommendedName>
</protein>
<dbReference type="GO" id="GO:0005525">
    <property type="term" value="F:GTP binding"/>
    <property type="evidence" value="ECO:0007669"/>
    <property type="project" value="UniProtKB-UniRule"/>
</dbReference>
<evidence type="ECO:0000313" key="14">
    <source>
        <dbReference type="EMBL" id="PPI87842.1"/>
    </source>
</evidence>
<keyword evidence="6 10" id="KW-0472">Membrane</keyword>
<name>A0A2P5SZW2_9GAMM</name>
<keyword evidence="4 10" id="KW-0378">Hydrolase</keyword>
<keyword evidence="2 10" id="KW-0963">Cytoplasm</keyword>
<feature type="binding site" evidence="10">
    <location>
        <begin position="249"/>
        <end position="253"/>
    </location>
    <ligand>
        <name>GTP</name>
        <dbReference type="ChEBI" id="CHEBI:37565"/>
    </ligand>
</feature>
<proteinExistence type="inferred from homology"/>
<dbReference type="PANTHER" id="PTHR43134:SF1">
    <property type="entry name" value="SIGNAL RECOGNITION PARTICLE RECEPTOR SUBUNIT ALPHA"/>
    <property type="match status" value="1"/>
</dbReference>
<comment type="subunit">
    <text evidence="10">Part of the signal recognition particle protein translocation system, which is composed of SRP and FtsY. SRP is a ribonucleoprotein composed of Ffh and a 4.5S RNA molecule.</text>
</comment>
<dbReference type="GO" id="GO:0005047">
    <property type="term" value="F:signal recognition particle binding"/>
    <property type="evidence" value="ECO:0007669"/>
    <property type="project" value="TreeGrafter"/>
</dbReference>
<dbReference type="PANTHER" id="PTHR43134">
    <property type="entry name" value="SIGNAL RECOGNITION PARTICLE RECEPTOR SUBUNIT ALPHA"/>
    <property type="match status" value="1"/>
</dbReference>
<comment type="similarity">
    <text evidence="10">Belongs to the GTP-binding SRP family. FtsY subfamily.</text>
</comment>
<dbReference type="InterPro" id="IPR004390">
    <property type="entry name" value="SR_rcpt_FtsY"/>
</dbReference>
<dbReference type="FunFam" id="3.40.50.300:FF:000053">
    <property type="entry name" value="Signal recognition particle receptor FtsY"/>
    <property type="match status" value="1"/>
</dbReference>
<dbReference type="OrthoDB" id="9804720at2"/>
<organism evidence="14 15">
    <name type="scientific">Candidatus Pantoea edessiphila</name>
    <dbReference type="NCBI Taxonomy" id="2044610"/>
    <lineage>
        <taxon>Bacteria</taxon>
        <taxon>Pseudomonadati</taxon>
        <taxon>Pseudomonadota</taxon>
        <taxon>Gammaproteobacteria</taxon>
        <taxon>Enterobacterales</taxon>
        <taxon>Erwiniaceae</taxon>
        <taxon>Pantoea</taxon>
    </lineage>
</organism>
<dbReference type="GO" id="GO:0005737">
    <property type="term" value="C:cytoplasm"/>
    <property type="evidence" value="ECO:0007669"/>
    <property type="project" value="UniProtKB-SubCell"/>
</dbReference>